<reference evidence="1" key="1">
    <citation type="journal article" date="2021" name="Proc. Natl. Acad. Sci. U.S.A.">
        <title>A Catalog of Tens of Thousands of Viruses from Human Metagenomes Reveals Hidden Associations with Chronic Diseases.</title>
        <authorList>
            <person name="Tisza M.J."/>
            <person name="Buck C.B."/>
        </authorList>
    </citation>
    <scope>NUCLEOTIDE SEQUENCE</scope>
    <source>
        <strain evidence="1">CtL4h4</strain>
    </source>
</reference>
<accession>A0A8S5TFI5</accession>
<sequence length="390" mass="44136">MEKQRNRGQKKPQKTYRPDHSVWDIIKRCSKEWNKNHPEEPIDLSQPHYKPSELIKMNSALYADKTITEAFEAAYNLNVSDDVREIADLTPVDVKVGDMIPLQFKSITKDGVTFNCVSTHQLLETRNNFYQYENMRKFLPTETFYGRVIDVNPNRAMVDVFGPMMEAELDSITAEPWGQNAVEGELNPVMVKNLHMVRGGFKGKVVLNGMSKFLGGEFEVDAFIPGSQICLNVADDFEQYEGQSVQAFILSAGVGPNGKMSVVCSVKKLLQHYGNLATMIIHREWCNQNESWKNITEQIHAGKVTGVINSNNQCGIFVEVPELNITGMINKPADELVNYTMGMDINVKIDNVEETLEYDETMDQYQHVVPFEIVDGALKKVNVKVCLKEA</sequence>
<proteinExistence type="predicted"/>
<dbReference type="EMBL" id="BK032819">
    <property type="protein sequence ID" value="DAF62068.1"/>
    <property type="molecule type" value="Genomic_DNA"/>
</dbReference>
<keyword evidence="1" id="KW-0251">Elongation factor</keyword>
<evidence type="ECO:0000313" key="1">
    <source>
        <dbReference type="EMBL" id="DAF62068.1"/>
    </source>
</evidence>
<name>A0A8S5TFI5_9VIRU</name>
<keyword evidence="1" id="KW-0648">Protein biosynthesis</keyword>
<protein>
    <submittedName>
        <fullName evidence="1">Elongation factor Ts, Elongation factor polymerase, RNA binding motif</fullName>
    </submittedName>
</protein>
<organism evidence="1">
    <name type="scientific">Phage sp. ctL4h4</name>
    <dbReference type="NCBI Taxonomy" id="2828005"/>
    <lineage>
        <taxon>Viruses</taxon>
    </lineage>
</organism>